<gene>
    <name evidence="14" type="ORF">AGERDE_LOCUS7380</name>
</gene>
<comment type="caution">
    <text evidence="14">The sequence shown here is derived from an EMBL/GenBank/DDBJ whole genome shotgun (WGS) entry which is preliminary data.</text>
</comment>
<name>A0A9N9BH83_9GLOM</name>
<evidence type="ECO:0000259" key="13">
    <source>
        <dbReference type="Pfam" id="PF00849"/>
    </source>
</evidence>
<feature type="region of interest" description="Disordered" evidence="12">
    <location>
        <begin position="44"/>
        <end position="98"/>
    </location>
</feature>
<evidence type="ECO:0000256" key="6">
    <source>
        <dbReference type="ARBA" id="ARBA00037513"/>
    </source>
</evidence>
<dbReference type="InterPro" id="IPR050188">
    <property type="entry name" value="RluA_PseudoU_synthase"/>
</dbReference>
<evidence type="ECO:0000256" key="8">
    <source>
        <dbReference type="ARBA" id="ARBA00040626"/>
    </source>
</evidence>
<dbReference type="PANTHER" id="PTHR21600:SF81">
    <property type="entry name" value="21S RRNA PSEUDOURIDINE(2819) SYNTHASE"/>
    <property type="match status" value="1"/>
</dbReference>
<evidence type="ECO:0000256" key="10">
    <source>
        <dbReference type="ARBA" id="ARBA00041978"/>
    </source>
</evidence>
<comment type="subcellular location">
    <subcellularLocation>
        <location evidence="1">Mitochondrion</location>
    </subcellularLocation>
</comment>
<dbReference type="EC" id="5.4.99.43" evidence="7"/>
<feature type="compositionally biased region" description="Basic and acidic residues" evidence="12">
    <location>
        <begin position="51"/>
        <end position="85"/>
    </location>
</feature>
<sequence length="618" mass="70881">MSRNYLSLKKHTLVITHSRKRKRISIIAPAISYYYTSSREALRNERHRSVRGFDNRDERNTVNEKGRDKASRNRSNYDTDTDRGNFKKKKNRENDHDDYEAGFSIASIRNNSDDNDTRDKFSRGIVRLSKTKSNEIDPFRRGGGSGQKSLSSSSYREKTFRDKLSSLASSNTFKEKREGTRKISRELYTEKKRNLGNNNSNLPKVISDIYKTSDKQRFNSYGDIASSHSSKDTDSTITADSSKFKLYQYNAIGEDKNKRLDHFLRERTGLPITKILVSIRKKDVKLYQADETKLEHKSPSLNAYRIQPDDVVSIRCPELKYNAVVLKQPTRDRTPLSEEKIQEIRNWIIYKDEDILVINKPSGLAVQGGSKIYESVDGFLHALQYDYQDIPRLVHRLDKATSGALILARTKSAATRLSLMFSENKLEKMYTAVVTNFIPRCLSKRTIKVPVAITGEPPQERVICLKDGYDDEDMIINKAQEAISEYKVIAGTGGYSLLWLYPLTGRKHQLRVHCASVLNAPILGDVKYCDTSKILPHLKKLQSQTTRNPSHSFNPMHLHLSKIAIRDWKLFNALGKVAKKKDIEVHVPLPDYFQKTTMMLFGIDADNDEFLARYGNNK</sequence>
<dbReference type="GO" id="GO:0005739">
    <property type="term" value="C:mitochondrion"/>
    <property type="evidence" value="ECO:0007669"/>
    <property type="project" value="UniProtKB-SubCell"/>
</dbReference>
<evidence type="ECO:0000256" key="5">
    <source>
        <dbReference type="ARBA" id="ARBA00036927"/>
    </source>
</evidence>
<evidence type="ECO:0000313" key="15">
    <source>
        <dbReference type="Proteomes" id="UP000789831"/>
    </source>
</evidence>
<dbReference type="OrthoDB" id="428658at2759"/>
<dbReference type="InterPro" id="IPR006224">
    <property type="entry name" value="PsdUridine_synth_RluA-like_CS"/>
</dbReference>
<dbReference type="Proteomes" id="UP000789831">
    <property type="component" value="Unassembled WGS sequence"/>
</dbReference>
<dbReference type="GO" id="GO:0003723">
    <property type="term" value="F:RNA binding"/>
    <property type="evidence" value="ECO:0007669"/>
    <property type="project" value="InterPro"/>
</dbReference>
<protein>
    <recommendedName>
        <fullName evidence="8">21S rRNA pseudouridine(2819) synthase</fullName>
        <ecNumber evidence="7">5.4.99.43</ecNumber>
    </recommendedName>
    <alternativeName>
        <fullName evidence="10">Pseudouridine synthase 5</fullName>
    </alternativeName>
    <alternativeName>
        <fullName evidence="9">Pseudouridylate synthase PUS5</fullName>
    </alternativeName>
    <alternativeName>
        <fullName evidence="11">Uracil hydrolyase PUS5</fullName>
    </alternativeName>
</protein>
<dbReference type="PANTHER" id="PTHR21600">
    <property type="entry name" value="MITOCHONDRIAL RNA PSEUDOURIDINE SYNTHASE"/>
    <property type="match status" value="1"/>
</dbReference>
<comment type="catalytic activity">
    <reaction evidence="5">
        <text>uridine(2819) in 21S rRNA = pseudouridine(2819) in 21S rRNA</text>
        <dbReference type="Rhea" id="RHEA:42556"/>
        <dbReference type="Rhea" id="RHEA-COMP:10113"/>
        <dbReference type="Rhea" id="RHEA-COMP:10114"/>
        <dbReference type="ChEBI" id="CHEBI:65314"/>
        <dbReference type="ChEBI" id="CHEBI:65315"/>
        <dbReference type="EC" id="5.4.99.43"/>
    </reaction>
</comment>
<evidence type="ECO:0000256" key="9">
    <source>
        <dbReference type="ARBA" id="ARBA00041561"/>
    </source>
</evidence>
<dbReference type="Gene3D" id="3.30.2350.10">
    <property type="entry name" value="Pseudouridine synthase"/>
    <property type="match status" value="1"/>
</dbReference>
<dbReference type="InterPro" id="IPR020103">
    <property type="entry name" value="PsdUridine_synth_cat_dom_sf"/>
</dbReference>
<evidence type="ECO:0000256" key="3">
    <source>
        <dbReference type="ARBA" id="ARBA00023128"/>
    </source>
</evidence>
<dbReference type="PROSITE" id="PS01129">
    <property type="entry name" value="PSI_RLU"/>
    <property type="match status" value="1"/>
</dbReference>
<reference evidence="14" key="1">
    <citation type="submission" date="2021-06" db="EMBL/GenBank/DDBJ databases">
        <authorList>
            <person name="Kallberg Y."/>
            <person name="Tangrot J."/>
            <person name="Rosling A."/>
        </authorList>
    </citation>
    <scope>NUCLEOTIDE SEQUENCE</scope>
    <source>
        <strain evidence="14">MT106</strain>
    </source>
</reference>
<dbReference type="CDD" id="cd02869">
    <property type="entry name" value="PseudoU_synth_RluA_like"/>
    <property type="match status" value="1"/>
</dbReference>
<dbReference type="EMBL" id="CAJVPL010001336">
    <property type="protein sequence ID" value="CAG8565744.1"/>
    <property type="molecule type" value="Genomic_DNA"/>
</dbReference>
<proteinExistence type="inferred from homology"/>
<evidence type="ECO:0000256" key="7">
    <source>
        <dbReference type="ARBA" id="ARBA00038947"/>
    </source>
</evidence>
<dbReference type="InterPro" id="IPR006145">
    <property type="entry name" value="PsdUridine_synth_RsuA/RluA"/>
</dbReference>
<evidence type="ECO:0000256" key="1">
    <source>
        <dbReference type="ARBA" id="ARBA00004173"/>
    </source>
</evidence>
<evidence type="ECO:0000256" key="12">
    <source>
        <dbReference type="SAM" id="MobiDB-lite"/>
    </source>
</evidence>
<accession>A0A9N9BH83</accession>
<evidence type="ECO:0000256" key="11">
    <source>
        <dbReference type="ARBA" id="ARBA00042700"/>
    </source>
</evidence>
<evidence type="ECO:0000256" key="4">
    <source>
        <dbReference type="ARBA" id="ARBA00023235"/>
    </source>
</evidence>
<feature type="region of interest" description="Disordered" evidence="12">
    <location>
        <begin position="132"/>
        <end position="157"/>
    </location>
</feature>
<dbReference type="AlphaFoldDB" id="A0A9N9BH83"/>
<organism evidence="14 15">
    <name type="scientific">Ambispora gerdemannii</name>
    <dbReference type="NCBI Taxonomy" id="144530"/>
    <lineage>
        <taxon>Eukaryota</taxon>
        <taxon>Fungi</taxon>
        <taxon>Fungi incertae sedis</taxon>
        <taxon>Mucoromycota</taxon>
        <taxon>Glomeromycotina</taxon>
        <taxon>Glomeromycetes</taxon>
        <taxon>Archaeosporales</taxon>
        <taxon>Ambisporaceae</taxon>
        <taxon>Ambispora</taxon>
    </lineage>
</organism>
<keyword evidence="15" id="KW-1185">Reference proteome</keyword>
<comment type="function">
    <text evidence="6">Pseudouridylate synthase responsible for the pseudouridine-2819 formation in mitochondrial 21S rRNA. May modulate the efficiency or the fidelity of the mitochondrial translation machinery.</text>
</comment>
<keyword evidence="4" id="KW-0413">Isomerase</keyword>
<keyword evidence="3" id="KW-0496">Mitochondrion</keyword>
<dbReference type="GO" id="GO:0160143">
    <property type="term" value="F:21S rRNA pseudouridine(2819) synthase activity"/>
    <property type="evidence" value="ECO:0007669"/>
    <property type="project" value="UniProtKB-EC"/>
</dbReference>
<dbReference type="Pfam" id="PF00849">
    <property type="entry name" value="PseudoU_synth_2"/>
    <property type="match status" value="1"/>
</dbReference>
<feature type="domain" description="Pseudouridine synthase RsuA/RluA-like" evidence="13">
    <location>
        <begin position="354"/>
        <end position="516"/>
    </location>
</feature>
<evidence type="ECO:0000313" key="14">
    <source>
        <dbReference type="EMBL" id="CAG8565744.1"/>
    </source>
</evidence>
<evidence type="ECO:0000256" key="2">
    <source>
        <dbReference type="ARBA" id="ARBA00010876"/>
    </source>
</evidence>
<dbReference type="GO" id="GO:0000455">
    <property type="term" value="P:enzyme-directed rRNA pseudouridine synthesis"/>
    <property type="evidence" value="ECO:0007669"/>
    <property type="project" value="TreeGrafter"/>
</dbReference>
<comment type="similarity">
    <text evidence="2">Belongs to the pseudouridine synthase RluA family.</text>
</comment>
<dbReference type="SUPFAM" id="SSF55120">
    <property type="entry name" value="Pseudouridine synthase"/>
    <property type="match status" value="1"/>
</dbReference>